<proteinExistence type="predicted"/>
<keyword evidence="2" id="KW-1185">Reference proteome</keyword>
<evidence type="ECO:0000313" key="2">
    <source>
        <dbReference type="Proteomes" id="UP000466442"/>
    </source>
</evidence>
<comment type="caution">
    <text evidence="1">The sequence shown here is derived from an EMBL/GenBank/DDBJ whole genome shotgun (WGS) entry which is preliminary data.</text>
</comment>
<dbReference type="AlphaFoldDB" id="A0A6A4KHK1"/>
<name>A0A6A4KHK1_APOLU</name>
<protein>
    <submittedName>
        <fullName evidence="1">Uncharacterized protein</fullName>
    </submittedName>
</protein>
<dbReference type="EMBL" id="WIXP02000002">
    <property type="protein sequence ID" value="KAF6215413.1"/>
    <property type="molecule type" value="Genomic_DNA"/>
</dbReference>
<evidence type="ECO:0000313" key="1">
    <source>
        <dbReference type="EMBL" id="KAF6215413.1"/>
    </source>
</evidence>
<dbReference type="Proteomes" id="UP000466442">
    <property type="component" value="Unassembled WGS sequence"/>
</dbReference>
<accession>A0A6A4KHK1</accession>
<gene>
    <name evidence="1" type="ORF">GE061_010165</name>
</gene>
<sequence length="66" mass="7491">MQQKSLRGSHDKLKIIPTISLNGGNLVLVSPDVREAGGQMRVGSQNYAAWTKMRLQQFWGHQLRRT</sequence>
<organism evidence="1 2">
    <name type="scientific">Apolygus lucorum</name>
    <name type="common">Small green plant bug</name>
    <name type="synonym">Lygocoris lucorum</name>
    <dbReference type="NCBI Taxonomy" id="248454"/>
    <lineage>
        <taxon>Eukaryota</taxon>
        <taxon>Metazoa</taxon>
        <taxon>Ecdysozoa</taxon>
        <taxon>Arthropoda</taxon>
        <taxon>Hexapoda</taxon>
        <taxon>Insecta</taxon>
        <taxon>Pterygota</taxon>
        <taxon>Neoptera</taxon>
        <taxon>Paraneoptera</taxon>
        <taxon>Hemiptera</taxon>
        <taxon>Heteroptera</taxon>
        <taxon>Panheteroptera</taxon>
        <taxon>Cimicomorpha</taxon>
        <taxon>Miridae</taxon>
        <taxon>Mirini</taxon>
        <taxon>Apolygus</taxon>
    </lineage>
</organism>
<reference evidence="1" key="1">
    <citation type="journal article" date="2021" name="Mol. Ecol. Resour.">
        <title>Apolygus lucorum genome provides insights into omnivorousness and mesophyll feeding.</title>
        <authorList>
            <person name="Liu Y."/>
            <person name="Liu H."/>
            <person name="Wang H."/>
            <person name="Huang T."/>
            <person name="Liu B."/>
            <person name="Yang B."/>
            <person name="Yin L."/>
            <person name="Li B."/>
            <person name="Zhang Y."/>
            <person name="Zhang S."/>
            <person name="Jiang F."/>
            <person name="Zhang X."/>
            <person name="Ren Y."/>
            <person name="Wang B."/>
            <person name="Wang S."/>
            <person name="Lu Y."/>
            <person name="Wu K."/>
            <person name="Fan W."/>
            <person name="Wang G."/>
        </authorList>
    </citation>
    <scope>NUCLEOTIDE SEQUENCE</scope>
    <source>
        <strain evidence="1">12Hb</strain>
    </source>
</reference>